<sequence length="81" mass="8868">MLEQRRNDMLLGHSCPSHLYRLSGLLSNSSTFDLNIAALLDKQLGLPSMDTEDSIAPVDGGRAGGDWTVEPPQLRINRDCS</sequence>
<comment type="caution">
    <text evidence="1">The sequence shown here is derived from an EMBL/GenBank/DDBJ whole genome shotgun (WGS) entry which is preliminary data.</text>
</comment>
<name>A0A9J5XPL5_SOLCO</name>
<dbReference type="AlphaFoldDB" id="A0A9J5XPL5"/>
<organism evidence="1 2">
    <name type="scientific">Solanum commersonii</name>
    <name type="common">Commerson's wild potato</name>
    <name type="synonym">Commerson's nightshade</name>
    <dbReference type="NCBI Taxonomy" id="4109"/>
    <lineage>
        <taxon>Eukaryota</taxon>
        <taxon>Viridiplantae</taxon>
        <taxon>Streptophyta</taxon>
        <taxon>Embryophyta</taxon>
        <taxon>Tracheophyta</taxon>
        <taxon>Spermatophyta</taxon>
        <taxon>Magnoliopsida</taxon>
        <taxon>eudicotyledons</taxon>
        <taxon>Gunneridae</taxon>
        <taxon>Pentapetalae</taxon>
        <taxon>asterids</taxon>
        <taxon>lamiids</taxon>
        <taxon>Solanales</taxon>
        <taxon>Solanaceae</taxon>
        <taxon>Solanoideae</taxon>
        <taxon>Solaneae</taxon>
        <taxon>Solanum</taxon>
    </lineage>
</organism>
<accession>A0A9J5XPL5</accession>
<reference evidence="1 2" key="1">
    <citation type="submission" date="2020-09" db="EMBL/GenBank/DDBJ databases">
        <title>De no assembly of potato wild relative species, Solanum commersonii.</title>
        <authorList>
            <person name="Cho K."/>
        </authorList>
    </citation>
    <scope>NUCLEOTIDE SEQUENCE [LARGE SCALE GENOMIC DNA]</scope>
    <source>
        <strain evidence="1">LZ3.2</strain>
        <tissue evidence="1">Leaf</tissue>
    </source>
</reference>
<proteinExistence type="predicted"/>
<dbReference type="EMBL" id="JACXVP010000008">
    <property type="protein sequence ID" value="KAG5589439.1"/>
    <property type="molecule type" value="Genomic_DNA"/>
</dbReference>
<evidence type="ECO:0000313" key="2">
    <source>
        <dbReference type="Proteomes" id="UP000824120"/>
    </source>
</evidence>
<protein>
    <submittedName>
        <fullName evidence="1">Uncharacterized protein</fullName>
    </submittedName>
</protein>
<dbReference type="Proteomes" id="UP000824120">
    <property type="component" value="Chromosome 8"/>
</dbReference>
<evidence type="ECO:0000313" key="1">
    <source>
        <dbReference type="EMBL" id="KAG5589439.1"/>
    </source>
</evidence>
<keyword evidence="2" id="KW-1185">Reference proteome</keyword>
<gene>
    <name evidence="1" type="ORF">H5410_039953</name>
</gene>